<name>A0AAN9AP29_9CAEN</name>
<dbReference type="GO" id="GO:0005164">
    <property type="term" value="F:tumor necrosis factor receptor binding"/>
    <property type="evidence" value="ECO:0007669"/>
    <property type="project" value="InterPro"/>
</dbReference>
<dbReference type="InterPro" id="IPR006052">
    <property type="entry name" value="TNF_dom"/>
</dbReference>
<dbReference type="PANTHER" id="PTHR11471:SF13">
    <property type="entry name" value="TNF FAMILY PROFILE DOMAIN-CONTAINING PROTEIN"/>
    <property type="match status" value="1"/>
</dbReference>
<dbReference type="GO" id="GO:0016020">
    <property type="term" value="C:membrane"/>
    <property type="evidence" value="ECO:0007669"/>
    <property type="project" value="UniProtKB-SubCell"/>
</dbReference>
<dbReference type="Proteomes" id="UP001374579">
    <property type="component" value="Unassembled WGS sequence"/>
</dbReference>
<comment type="similarity">
    <text evidence="2">Belongs to the tumor necrosis factor family.</text>
</comment>
<dbReference type="GO" id="GO:0006955">
    <property type="term" value="P:immune response"/>
    <property type="evidence" value="ECO:0007669"/>
    <property type="project" value="InterPro"/>
</dbReference>
<feature type="compositionally biased region" description="Basic residues" evidence="5">
    <location>
        <begin position="137"/>
        <end position="146"/>
    </location>
</feature>
<evidence type="ECO:0000256" key="2">
    <source>
        <dbReference type="ARBA" id="ARBA00008670"/>
    </source>
</evidence>
<evidence type="ECO:0000256" key="4">
    <source>
        <dbReference type="ARBA" id="ARBA00023136"/>
    </source>
</evidence>
<evidence type="ECO:0000256" key="6">
    <source>
        <dbReference type="SAM" id="Phobius"/>
    </source>
</evidence>
<comment type="caution">
    <text evidence="8">The sequence shown here is derived from an EMBL/GenBank/DDBJ whole genome shotgun (WGS) entry which is preliminary data.</text>
</comment>
<feature type="domain" description="THD" evidence="7">
    <location>
        <begin position="201"/>
        <end position="343"/>
    </location>
</feature>
<sequence length="344" mass="39920">MEKSGMTPEKPQSCAITVENDNCSTHRELERYRCVRGLYTRRWKSSTVLCLSVVVVVLLTFLSIVALAFCVHLYGEVKDQGEVVENLRNDYDTLRTQVEANSRVESTAIQHKDQSSVPQGIWEILGVHNGMSERKQTRVSRRRKRNAQNDVSNSGTQDEWNTMRRWVETIVEEYHYDMAKVHLQGVDPGHAYSRQDSEYLLWREDPNSFHRVGVRFQHNRHNPEIKGIKIDQPGIYVVYSQVVINGTQIRTYRRDCNHETVMIPHGGGTPTVLMSGYLTQDREGLRYPNRTIPFPRDSSLQMGQFRLLRQSEVRVRIPDHRGDCRHINFATDVHASYFGLYKIE</sequence>
<dbReference type="AlphaFoldDB" id="A0AAN9AP29"/>
<gene>
    <name evidence="8" type="ORF">V1264_010330</name>
</gene>
<dbReference type="InterPro" id="IPR008983">
    <property type="entry name" value="Tumour_necrosis_fac-like_dom"/>
</dbReference>
<feature type="compositionally biased region" description="Polar residues" evidence="5">
    <location>
        <begin position="148"/>
        <end position="157"/>
    </location>
</feature>
<dbReference type="Pfam" id="PF00229">
    <property type="entry name" value="TNF"/>
    <property type="match status" value="1"/>
</dbReference>
<comment type="subcellular location">
    <subcellularLocation>
        <location evidence="1">Membrane</location>
    </subcellularLocation>
</comment>
<accession>A0AAN9AP29</accession>
<feature type="region of interest" description="Disordered" evidence="5">
    <location>
        <begin position="132"/>
        <end position="157"/>
    </location>
</feature>
<organism evidence="8 9">
    <name type="scientific">Littorina saxatilis</name>
    <dbReference type="NCBI Taxonomy" id="31220"/>
    <lineage>
        <taxon>Eukaryota</taxon>
        <taxon>Metazoa</taxon>
        <taxon>Spiralia</taxon>
        <taxon>Lophotrochozoa</taxon>
        <taxon>Mollusca</taxon>
        <taxon>Gastropoda</taxon>
        <taxon>Caenogastropoda</taxon>
        <taxon>Littorinimorpha</taxon>
        <taxon>Littorinoidea</taxon>
        <taxon>Littorinidae</taxon>
        <taxon>Littorina</taxon>
    </lineage>
</organism>
<proteinExistence type="inferred from homology"/>
<keyword evidence="6" id="KW-1133">Transmembrane helix</keyword>
<reference evidence="8 9" key="1">
    <citation type="submission" date="2024-02" db="EMBL/GenBank/DDBJ databases">
        <title>Chromosome-scale genome assembly of the rough periwinkle Littorina saxatilis.</title>
        <authorList>
            <person name="De Jode A."/>
            <person name="Faria R."/>
            <person name="Formenti G."/>
            <person name="Sims Y."/>
            <person name="Smith T.P."/>
            <person name="Tracey A."/>
            <person name="Wood J.M.D."/>
            <person name="Zagrodzka Z.B."/>
            <person name="Johannesson K."/>
            <person name="Butlin R.K."/>
            <person name="Leder E.H."/>
        </authorList>
    </citation>
    <scope>NUCLEOTIDE SEQUENCE [LARGE SCALE GENOMIC DNA]</scope>
    <source>
        <strain evidence="8">Snail1</strain>
        <tissue evidence="8">Muscle</tissue>
    </source>
</reference>
<evidence type="ECO:0000313" key="9">
    <source>
        <dbReference type="Proteomes" id="UP001374579"/>
    </source>
</evidence>
<dbReference type="GO" id="GO:0005125">
    <property type="term" value="F:cytokine activity"/>
    <property type="evidence" value="ECO:0007669"/>
    <property type="project" value="UniProtKB-KW"/>
</dbReference>
<dbReference type="GO" id="GO:0005615">
    <property type="term" value="C:extracellular space"/>
    <property type="evidence" value="ECO:0007669"/>
    <property type="project" value="UniProtKB-KW"/>
</dbReference>
<evidence type="ECO:0000259" key="7">
    <source>
        <dbReference type="Pfam" id="PF00229"/>
    </source>
</evidence>
<dbReference type="PANTHER" id="PTHR11471">
    <property type="entry name" value="TUMOR NECROSIS FACTOR FAMILY MEMBER"/>
    <property type="match status" value="1"/>
</dbReference>
<evidence type="ECO:0000256" key="1">
    <source>
        <dbReference type="ARBA" id="ARBA00004370"/>
    </source>
</evidence>
<keyword evidence="4 6" id="KW-0472">Membrane</keyword>
<dbReference type="SUPFAM" id="SSF49842">
    <property type="entry name" value="TNF-like"/>
    <property type="match status" value="1"/>
</dbReference>
<evidence type="ECO:0000313" key="8">
    <source>
        <dbReference type="EMBL" id="KAK7090553.1"/>
    </source>
</evidence>
<evidence type="ECO:0000256" key="5">
    <source>
        <dbReference type="SAM" id="MobiDB-lite"/>
    </source>
</evidence>
<keyword evidence="6" id="KW-0812">Transmembrane</keyword>
<evidence type="ECO:0000256" key="3">
    <source>
        <dbReference type="ARBA" id="ARBA00022514"/>
    </source>
</evidence>
<dbReference type="Gene3D" id="2.60.120.40">
    <property type="match status" value="1"/>
</dbReference>
<dbReference type="EMBL" id="JBAMIC010000024">
    <property type="protein sequence ID" value="KAK7090553.1"/>
    <property type="molecule type" value="Genomic_DNA"/>
</dbReference>
<keyword evidence="3" id="KW-0202">Cytokine</keyword>
<keyword evidence="9" id="KW-1185">Reference proteome</keyword>
<feature type="transmembrane region" description="Helical" evidence="6">
    <location>
        <begin position="48"/>
        <end position="74"/>
    </location>
</feature>
<protein>
    <recommendedName>
        <fullName evidence="7">THD domain-containing protein</fullName>
    </recommendedName>
</protein>